<dbReference type="PANTHER" id="PTHR42760">
    <property type="entry name" value="SHORT-CHAIN DEHYDROGENASES/REDUCTASES FAMILY MEMBER"/>
    <property type="match status" value="1"/>
</dbReference>
<reference evidence="3" key="1">
    <citation type="submission" date="2020-04" db="EMBL/GenBank/DDBJ databases">
        <authorList>
            <person name="Zhang T."/>
        </authorList>
    </citation>
    <scope>NUCLEOTIDE SEQUENCE</scope>
    <source>
        <strain evidence="3">HKST-UBA13</strain>
    </source>
</reference>
<dbReference type="InterPro" id="IPR020904">
    <property type="entry name" value="Sc_DH/Rdtase_CS"/>
</dbReference>
<accession>A0A955L2F5</accession>
<dbReference type="AlphaFoldDB" id="A0A955L2F5"/>
<dbReference type="FunFam" id="3.40.50.720:FF:000173">
    <property type="entry name" value="3-oxoacyl-[acyl-carrier protein] reductase"/>
    <property type="match status" value="1"/>
</dbReference>
<name>A0A955L2F5_9BACT</name>
<evidence type="ECO:0000313" key="3">
    <source>
        <dbReference type="EMBL" id="MCA9381481.1"/>
    </source>
</evidence>
<comment type="caution">
    <text evidence="3">The sequence shown here is derived from an EMBL/GenBank/DDBJ whole genome shotgun (WGS) entry which is preliminary data.</text>
</comment>
<dbReference type="CDD" id="cd05233">
    <property type="entry name" value="SDR_c"/>
    <property type="match status" value="1"/>
</dbReference>
<dbReference type="PRINTS" id="PR00081">
    <property type="entry name" value="GDHRDH"/>
</dbReference>
<evidence type="ECO:0000256" key="2">
    <source>
        <dbReference type="ARBA" id="ARBA00023002"/>
    </source>
</evidence>
<dbReference type="Gene3D" id="3.40.50.720">
    <property type="entry name" value="NAD(P)-binding Rossmann-like Domain"/>
    <property type="match status" value="1"/>
</dbReference>
<dbReference type="PRINTS" id="PR00080">
    <property type="entry name" value="SDRFAMILY"/>
</dbReference>
<dbReference type="EMBL" id="JAGQLJ010000110">
    <property type="protein sequence ID" value="MCA9381481.1"/>
    <property type="molecule type" value="Genomic_DNA"/>
</dbReference>
<comment type="similarity">
    <text evidence="1">Belongs to the short-chain dehydrogenases/reductases (SDR) family.</text>
</comment>
<gene>
    <name evidence="3" type="ORF">KC678_04405</name>
</gene>
<dbReference type="InterPro" id="IPR036291">
    <property type="entry name" value="NAD(P)-bd_dom_sf"/>
</dbReference>
<reference evidence="3" key="2">
    <citation type="journal article" date="2021" name="Microbiome">
        <title>Successional dynamics and alternative stable states in a saline activated sludge microbial community over 9 years.</title>
        <authorList>
            <person name="Wang Y."/>
            <person name="Ye J."/>
            <person name="Ju F."/>
            <person name="Liu L."/>
            <person name="Boyd J.A."/>
            <person name="Deng Y."/>
            <person name="Parks D.H."/>
            <person name="Jiang X."/>
            <person name="Yin X."/>
            <person name="Woodcroft B.J."/>
            <person name="Tyson G.W."/>
            <person name="Hugenholtz P."/>
            <person name="Polz M.F."/>
            <person name="Zhang T."/>
        </authorList>
    </citation>
    <scope>NUCLEOTIDE SEQUENCE</scope>
    <source>
        <strain evidence="3">HKST-UBA13</strain>
    </source>
</reference>
<dbReference type="Proteomes" id="UP000775877">
    <property type="component" value="Unassembled WGS sequence"/>
</dbReference>
<proteinExistence type="inferred from homology"/>
<protein>
    <submittedName>
        <fullName evidence="3">SDR family oxidoreductase</fullName>
    </submittedName>
</protein>
<organism evidence="3 4">
    <name type="scientific">Candidatus Dojkabacteria bacterium</name>
    <dbReference type="NCBI Taxonomy" id="2099670"/>
    <lineage>
        <taxon>Bacteria</taxon>
        <taxon>Candidatus Dojkabacteria</taxon>
    </lineage>
</organism>
<dbReference type="Pfam" id="PF13561">
    <property type="entry name" value="adh_short_C2"/>
    <property type="match status" value="1"/>
</dbReference>
<sequence>MKSKTILITGSSRGIGKAVATLAYTEGYKVIIHGKTESKALLQTESELKDVEKLVFDITDKKATEKAISQWIKQNGTIDILINNAGVAKNFLSNIDEVEDSKAIEEYSTNILGTIHCIQAVISSMLKAKSGNIINIASIKGHPQLSTLSTLTYATTKAGVISLTKSLAKYYAEYGIRVNSISPGYIETDQVNDWKKSTFEKIRTGTLIGRIGQPEEIAEIVMFLASERSSYMTGEDILVDGGYKLKGK</sequence>
<keyword evidence="2" id="KW-0560">Oxidoreductase</keyword>
<evidence type="ECO:0000256" key="1">
    <source>
        <dbReference type="ARBA" id="ARBA00006484"/>
    </source>
</evidence>
<evidence type="ECO:0000313" key="4">
    <source>
        <dbReference type="Proteomes" id="UP000775877"/>
    </source>
</evidence>
<dbReference type="SUPFAM" id="SSF51735">
    <property type="entry name" value="NAD(P)-binding Rossmann-fold domains"/>
    <property type="match status" value="1"/>
</dbReference>
<dbReference type="InterPro" id="IPR002347">
    <property type="entry name" value="SDR_fam"/>
</dbReference>
<dbReference type="GO" id="GO:0016616">
    <property type="term" value="F:oxidoreductase activity, acting on the CH-OH group of donors, NAD or NADP as acceptor"/>
    <property type="evidence" value="ECO:0007669"/>
    <property type="project" value="TreeGrafter"/>
</dbReference>
<dbReference type="PANTHER" id="PTHR42760:SF115">
    <property type="entry name" value="3-OXOACYL-[ACYL-CARRIER-PROTEIN] REDUCTASE FABG"/>
    <property type="match status" value="1"/>
</dbReference>
<dbReference type="PROSITE" id="PS00061">
    <property type="entry name" value="ADH_SHORT"/>
    <property type="match status" value="1"/>
</dbReference>